<dbReference type="AlphaFoldDB" id="A0A2W5IBI8"/>
<comment type="caution">
    <text evidence="4">The sequence shown here is derived from an EMBL/GenBank/DDBJ whole genome shotgun (WGS) entry which is preliminary data.</text>
</comment>
<organism evidence="4 5">
    <name type="scientific">Lawsonella clevelandensis</name>
    <dbReference type="NCBI Taxonomy" id="1528099"/>
    <lineage>
        <taxon>Bacteria</taxon>
        <taxon>Bacillati</taxon>
        <taxon>Actinomycetota</taxon>
        <taxon>Actinomycetes</taxon>
        <taxon>Mycobacteriales</taxon>
        <taxon>Lawsonellaceae</taxon>
        <taxon>Lawsonella</taxon>
    </lineage>
</organism>
<dbReference type="EMBL" id="QFOZ01000002">
    <property type="protein sequence ID" value="PZP89485.1"/>
    <property type="molecule type" value="Genomic_DNA"/>
</dbReference>
<evidence type="ECO:0000256" key="2">
    <source>
        <dbReference type="ARBA" id="ARBA00023315"/>
    </source>
</evidence>
<dbReference type="InterPro" id="IPR000182">
    <property type="entry name" value="GNAT_dom"/>
</dbReference>
<gene>
    <name evidence="4" type="ORF">DI579_02985</name>
</gene>
<feature type="domain" description="N-acetyltransferase" evidence="3">
    <location>
        <begin position="29"/>
        <end position="197"/>
    </location>
</feature>
<reference evidence="4 5" key="1">
    <citation type="submission" date="2017-08" db="EMBL/GenBank/DDBJ databases">
        <title>Infants hospitalized years apart are colonized by the same room-sourced microbial strains.</title>
        <authorList>
            <person name="Brooks B."/>
            <person name="Olm M.R."/>
            <person name="Firek B.A."/>
            <person name="Baker R."/>
            <person name="Thomas B.C."/>
            <person name="Morowitz M.J."/>
            <person name="Banfield J.F."/>
        </authorList>
    </citation>
    <scope>NUCLEOTIDE SEQUENCE [LARGE SCALE GENOMIC DNA]</scope>
    <source>
        <strain evidence="4">S2_006_000_R1_57</strain>
    </source>
</reference>
<dbReference type="Pfam" id="PF00583">
    <property type="entry name" value="Acetyltransf_1"/>
    <property type="match status" value="1"/>
</dbReference>
<dbReference type="Gene3D" id="3.40.630.30">
    <property type="match status" value="1"/>
</dbReference>
<evidence type="ECO:0000313" key="4">
    <source>
        <dbReference type="EMBL" id="PZP89485.1"/>
    </source>
</evidence>
<protein>
    <submittedName>
        <fullName evidence="4">GNAT family N-acetyltransferase</fullName>
    </submittedName>
</protein>
<proteinExistence type="predicted"/>
<name>A0A2W5IBI8_9ACTN</name>
<dbReference type="InterPro" id="IPR050680">
    <property type="entry name" value="YpeA/RimI_acetyltransf"/>
</dbReference>
<accession>A0A2W5IBI8</accession>
<dbReference type="SUPFAM" id="SSF55729">
    <property type="entry name" value="Acyl-CoA N-acyltransferases (Nat)"/>
    <property type="match status" value="1"/>
</dbReference>
<dbReference type="PANTHER" id="PTHR43420">
    <property type="entry name" value="ACETYLTRANSFERASE"/>
    <property type="match status" value="1"/>
</dbReference>
<evidence type="ECO:0000313" key="5">
    <source>
        <dbReference type="Proteomes" id="UP000248606"/>
    </source>
</evidence>
<dbReference type="CDD" id="cd04301">
    <property type="entry name" value="NAT_SF"/>
    <property type="match status" value="1"/>
</dbReference>
<keyword evidence="1 4" id="KW-0808">Transferase</keyword>
<dbReference type="Proteomes" id="UP000248606">
    <property type="component" value="Unassembled WGS sequence"/>
</dbReference>
<dbReference type="GO" id="GO:0016747">
    <property type="term" value="F:acyltransferase activity, transferring groups other than amino-acyl groups"/>
    <property type="evidence" value="ECO:0007669"/>
    <property type="project" value="InterPro"/>
</dbReference>
<evidence type="ECO:0000259" key="3">
    <source>
        <dbReference type="PROSITE" id="PS51186"/>
    </source>
</evidence>
<dbReference type="InterPro" id="IPR016181">
    <property type="entry name" value="Acyl_CoA_acyltransferase"/>
</dbReference>
<keyword evidence="2" id="KW-0012">Acyltransferase</keyword>
<dbReference type="PROSITE" id="PS51186">
    <property type="entry name" value="GNAT"/>
    <property type="match status" value="1"/>
</dbReference>
<dbReference type="RefSeq" id="WP_303678665.1">
    <property type="nucleotide sequence ID" value="NZ_JAPJOB010000002.1"/>
</dbReference>
<sequence length="200" mass="22806">MAFSPSTPAIHSVIRLSPDLMRERIDDAMDVYLAAMHYRPEWRSLRRDPWEEATYYPTWNSYGAFTTPLASLSTNHDPLIGITFGYRGNPHSWWSSRIAAGMRSAGYQATTITSIMDNYFELSELHVLPSYQGHGLGTRLLDSILQDCQEHHVLLSTPEVPGENNAAWRLYRHMGFNDLLRNFTFPGDSRPFGILIRTGL</sequence>
<evidence type="ECO:0000256" key="1">
    <source>
        <dbReference type="ARBA" id="ARBA00022679"/>
    </source>
</evidence>